<dbReference type="Proteomes" id="UP000790377">
    <property type="component" value="Unassembled WGS sequence"/>
</dbReference>
<sequence>MAPPSHAQLRMLAIAFSTIFFTVMVPVHVNAQTPPSSYPQVYPGMPQGDYSPEWQAYFQVTEALPNVTWPIARNWAGNIPVQRENHPNDTLFFWAFENSNGSMTAAAGSSDEPWGIWLNGGPGSSSLVGLLFENGPLHISNNYSLFENEYSWSTIADYVWIDQPVGVGFGTADSDGYILDEDHMATDFFGFLENLVKVFPSLATRPLHLTGESYAGMYIPYITKSYFQMEKPPVKLAKIAIGDGSIASGETFELLPVVSVLETYPQIIGYDEDVLEYFREQTHLCGYDLNLTYPQDGHFPTLGFSQGGDPNSGGEAAGASSRYKSRQRRLTKDVFMAEAEARYASKRSVNKRERLRARDSWKRGLEGMPNGTISSWYGCDLYDEMLDYAINYTFPWSLSKSSGGMFDVYNIPDALNPEAPMDGSVFLNDPRTRAAIHAPTSKNWAESILYPFGNNYQEADPSIEPMAFLTDLATNATAQNVSVVIFSGNDDSLIPHYGSEVTIQNTTFGGIQGFTRKPSTPWYNDANEFAGIVHQERGWTYVLVQHAGHLVGYTNPTSALVLMREFVFGNNRTGLVTSSSGTITVIGGENSTLAELIMPGQEAIYYGAGTTESTYYFPTATIAAWEKFIATATAEPIAGAPGTLASSAAGPRAVLMGDRALIMSVFIVMFMVFW</sequence>
<evidence type="ECO:0000313" key="1">
    <source>
        <dbReference type="EMBL" id="KAH7907893.1"/>
    </source>
</evidence>
<comment type="caution">
    <text evidence="1">The sequence shown here is derived from an EMBL/GenBank/DDBJ whole genome shotgun (WGS) entry which is preliminary data.</text>
</comment>
<protein>
    <submittedName>
        <fullName evidence="1">Alpha beta-hydrolase</fullName>
    </submittedName>
</protein>
<reference evidence="1" key="1">
    <citation type="journal article" date="2021" name="New Phytol.">
        <title>Evolutionary innovations through gain and loss of genes in the ectomycorrhizal Boletales.</title>
        <authorList>
            <person name="Wu G."/>
            <person name="Miyauchi S."/>
            <person name="Morin E."/>
            <person name="Kuo A."/>
            <person name="Drula E."/>
            <person name="Varga T."/>
            <person name="Kohler A."/>
            <person name="Feng B."/>
            <person name="Cao Y."/>
            <person name="Lipzen A."/>
            <person name="Daum C."/>
            <person name="Hundley H."/>
            <person name="Pangilinan J."/>
            <person name="Johnson J."/>
            <person name="Barry K."/>
            <person name="LaButti K."/>
            <person name="Ng V."/>
            <person name="Ahrendt S."/>
            <person name="Min B."/>
            <person name="Choi I.G."/>
            <person name="Park H."/>
            <person name="Plett J.M."/>
            <person name="Magnuson J."/>
            <person name="Spatafora J.W."/>
            <person name="Nagy L.G."/>
            <person name="Henrissat B."/>
            <person name="Grigoriev I.V."/>
            <person name="Yang Z.L."/>
            <person name="Xu J."/>
            <person name="Martin F.M."/>
        </authorList>
    </citation>
    <scope>NUCLEOTIDE SEQUENCE</scope>
    <source>
        <strain evidence="1">ATCC 28755</strain>
    </source>
</reference>
<proteinExistence type="predicted"/>
<dbReference type="EMBL" id="MU267861">
    <property type="protein sequence ID" value="KAH7907893.1"/>
    <property type="molecule type" value="Genomic_DNA"/>
</dbReference>
<name>A0ACB8A4B7_9AGAM</name>
<organism evidence="1 2">
    <name type="scientific">Hygrophoropsis aurantiaca</name>
    <dbReference type="NCBI Taxonomy" id="72124"/>
    <lineage>
        <taxon>Eukaryota</taxon>
        <taxon>Fungi</taxon>
        <taxon>Dikarya</taxon>
        <taxon>Basidiomycota</taxon>
        <taxon>Agaricomycotina</taxon>
        <taxon>Agaricomycetes</taxon>
        <taxon>Agaricomycetidae</taxon>
        <taxon>Boletales</taxon>
        <taxon>Coniophorineae</taxon>
        <taxon>Hygrophoropsidaceae</taxon>
        <taxon>Hygrophoropsis</taxon>
    </lineage>
</organism>
<accession>A0ACB8A4B7</accession>
<evidence type="ECO:0000313" key="2">
    <source>
        <dbReference type="Proteomes" id="UP000790377"/>
    </source>
</evidence>
<gene>
    <name evidence="1" type="ORF">BJ138DRAFT_1158926</name>
</gene>
<keyword evidence="2" id="KW-1185">Reference proteome</keyword>